<dbReference type="Pfam" id="PF02892">
    <property type="entry name" value="zf-BED"/>
    <property type="match status" value="2"/>
</dbReference>
<feature type="domain" description="J" evidence="10">
    <location>
        <begin position="517"/>
        <end position="593"/>
    </location>
</feature>
<dbReference type="InterPro" id="IPR008906">
    <property type="entry name" value="HATC_C_dom"/>
</dbReference>
<comment type="subcellular location">
    <subcellularLocation>
        <location evidence="1">Nucleus</location>
    </subcellularLocation>
</comment>
<comment type="caution">
    <text evidence="12">The sequence shown here is derived from an EMBL/GenBank/DDBJ whole genome shotgun (WGS) entry which is preliminary data.</text>
</comment>
<evidence type="ECO:0000256" key="7">
    <source>
        <dbReference type="ARBA" id="ARBA00023242"/>
    </source>
</evidence>
<dbReference type="Pfam" id="PF04937">
    <property type="entry name" value="DUF659"/>
    <property type="match status" value="1"/>
</dbReference>
<keyword evidence="13" id="KW-1185">Reference proteome</keyword>
<dbReference type="PANTHER" id="PTHR47926">
    <property type="entry name" value="PENTATRICOPEPTIDE REPEAT-CONTAINING PROTEIN"/>
    <property type="match status" value="1"/>
</dbReference>
<dbReference type="GO" id="GO:0003677">
    <property type="term" value="F:DNA binding"/>
    <property type="evidence" value="ECO:0007669"/>
    <property type="project" value="UniProtKB-KW"/>
</dbReference>
<evidence type="ECO:0000259" key="11">
    <source>
        <dbReference type="PROSITE" id="PS50808"/>
    </source>
</evidence>
<feature type="domain" description="BED-type" evidence="11">
    <location>
        <begin position="599"/>
        <end position="655"/>
    </location>
</feature>
<evidence type="ECO:0000259" key="10">
    <source>
        <dbReference type="PROSITE" id="PS50076"/>
    </source>
</evidence>
<dbReference type="Pfam" id="PF00226">
    <property type="entry name" value="DnaJ"/>
    <property type="match status" value="1"/>
</dbReference>
<evidence type="ECO:0000256" key="2">
    <source>
        <dbReference type="ARBA" id="ARBA00022723"/>
    </source>
</evidence>
<organism evidence="12 13">
    <name type="scientific">Salix dunnii</name>
    <dbReference type="NCBI Taxonomy" id="1413687"/>
    <lineage>
        <taxon>Eukaryota</taxon>
        <taxon>Viridiplantae</taxon>
        <taxon>Streptophyta</taxon>
        <taxon>Embryophyta</taxon>
        <taxon>Tracheophyta</taxon>
        <taxon>Spermatophyta</taxon>
        <taxon>Magnoliopsida</taxon>
        <taxon>eudicotyledons</taxon>
        <taxon>Gunneridae</taxon>
        <taxon>Pentapetalae</taxon>
        <taxon>rosids</taxon>
        <taxon>fabids</taxon>
        <taxon>Malpighiales</taxon>
        <taxon>Salicaceae</taxon>
        <taxon>Saliceae</taxon>
        <taxon>Salix</taxon>
    </lineage>
</organism>
<dbReference type="GO" id="GO:0046983">
    <property type="term" value="F:protein dimerization activity"/>
    <property type="evidence" value="ECO:0007669"/>
    <property type="project" value="InterPro"/>
</dbReference>
<reference evidence="12 13" key="1">
    <citation type="submission" date="2020-10" db="EMBL/GenBank/DDBJ databases">
        <title>Plant Genome Project.</title>
        <authorList>
            <person name="Zhang R.-G."/>
        </authorList>
    </citation>
    <scope>NUCLEOTIDE SEQUENCE [LARGE SCALE GENOMIC DNA]</scope>
    <source>
        <strain evidence="12">FAFU-HL-1</strain>
        <tissue evidence="12">Leaf</tissue>
    </source>
</reference>
<dbReference type="InterPro" id="IPR036869">
    <property type="entry name" value="J_dom_sf"/>
</dbReference>
<evidence type="ECO:0000313" key="12">
    <source>
        <dbReference type="EMBL" id="KAF9688219.1"/>
    </source>
</evidence>
<keyword evidence="4 8" id="KW-0863">Zinc-finger</keyword>
<dbReference type="GO" id="GO:0009451">
    <property type="term" value="P:RNA modification"/>
    <property type="evidence" value="ECO:0007669"/>
    <property type="project" value="InterPro"/>
</dbReference>
<dbReference type="InterPro" id="IPR001623">
    <property type="entry name" value="DnaJ_domain"/>
</dbReference>
<dbReference type="PROSITE" id="PS50076">
    <property type="entry name" value="DNAJ_2"/>
    <property type="match status" value="1"/>
</dbReference>
<dbReference type="Pfam" id="PF01535">
    <property type="entry name" value="PPR"/>
    <property type="match status" value="4"/>
</dbReference>
<dbReference type="Gene3D" id="1.25.40.10">
    <property type="entry name" value="Tetratricopeptide repeat domain"/>
    <property type="match status" value="4"/>
</dbReference>
<dbReference type="SUPFAM" id="SSF53098">
    <property type="entry name" value="Ribonuclease H-like"/>
    <property type="match status" value="1"/>
</dbReference>
<evidence type="ECO:0000313" key="13">
    <source>
        <dbReference type="Proteomes" id="UP000657918"/>
    </source>
</evidence>
<dbReference type="InterPro" id="IPR012337">
    <property type="entry name" value="RNaseH-like_sf"/>
</dbReference>
<evidence type="ECO:0000256" key="6">
    <source>
        <dbReference type="ARBA" id="ARBA00023125"/>
    </source>
</evidence>
<dbReference type="Pfam" id="PF05699">
    <property type="entry name" value="Dimer_Tnp_hAT"/>
    <property type="match status" value="1"/>
</dbReference>
<feature type="repeat" description="PPR" evidence="9">
    <location>
        <begin position="193"/>
        <end position="227"/>
    </location>
</feature>
<dbReference type="CDD" id="cd06257">
    <property type="entry name" value="DnaJ"/>
    <property type="match status" value="1"/>
</dbReference>
<dbReference type="EMBL" id="JADGMS010000002">
    <property type="protein sequence ID" value="KAF9688219.1"/>
    <property type="molecule type" value="Genomic_DNA"/>
</dbReference>
<dbReference type="InterPro" id="IPR007021">
    <property type="entry name" value="DUF659"/>
</dbReference>
<dbReference type="InterPro" id="IPR011990">
    <property type="entry name" value="TPR-like_helical_dom_sf"/>
</dbReference>
<feature type="repeat" description="PPR" evidence="9">
    <location>
        <begin position="92"/>
        <end position="126"/>
    </location>
</feature>
<dbReference type="InterPro" id="IPR002885">
    <property type="entry name" value="PPR_rpt"/>
</dbReference>
<name>A0A835N8T4_9ROSI</name>
<dbReference type="PROSITE" id="PS51375">
    <property type="entry name" value="PPR"/>
    <property type="match status" value="4"/>
</dbReference>
<evidence type="ECO:0000256" key="5">
    <source>
        <dbReference type="ARBA" id="ARBA00022833"/>
    </source>
</evidence>
<protein>
    <recommendedName>
        <fullName evidence="14">BED-type domain-containing protein</fullName>
    </recommendedName>
</protein>
<evidence type="ECO:0000256" key="1">
    <source>
        <dbReference type="ARBA" id="ARBA00004123"/>
    </source>
</evidence>
<dbReference type="InterPro" id="IPR046960">
    <property type="entry name" value="PPR_At4g14850-like_plant"/>
</dbReference>
<dbReference type="OrthoDB" id="1712654at2759"/>
<dbReference type="PROSITE" id="PS50808">
    <property type="entry name" value="ZF_BED"/>
    <property type="match status" value="2"/>
</dbReference>
<dbReference type="FunFam" id="1.25.40.10:FF:000344">
    <property type="entry name" value="Pentatricopeptide repeat-containing protein"/>
    <property type="match status" value="1"/>
</dbReference>
<gene>
    <name evidence="12" type="ORF">SADUNF_Sadunf02G0174500</name>
</gene>
<evidence type="ECO:0000256" key="3">
    <source>
        <dbReference type="ARBA" id="ARBA00022737"/>
    </source>
</evidence>
<evidence type="ECO:0000256" key="9">
    <source>
        <dbReference type="PROSITE-ProRule" id="PRU00708"/>
    </source>
</evidence>
<dbReference type="SUPFAM" id="SSF46565">
    <property type="entry name" value="Chaperone J-domain"/>
    <property type="match status" value="1"/>
</dbReference>
<dbReference type="Pfam" id="PF13041">
    <property type="entry name" value="PPR_2"/>
    <property type="match status" value="1"/>
</dbReference>
<dbReference type="InterPro" id="IPR003656">
    <property type="entry name" value="Znf_BED"/>
</dbReference>
<sequence length="1319" mass="150251">MNKVNQWFRRGFCCVCAEAKTQTLASIEADTCTSLIKRCGTSLHSLKAFHAAMLKSHLCRNLHFLTNLISQYASLGSVSYAYSVFSSTLSADLFLWNVMIRGLVDNSHYHHAIILYKQMLKLGIQPDNFTFPFIIKACSCLRHFEFGVRVHLDVVKFGYQSHVFISNSLITMYGKCDKYEPSRQVFDEMPEKNVVSWSAIIGACLQNDRCEEGFSLFWKMLSEGSRPSRGAILNAMACVRSYEEADDVYRVVVENGLDFDQSVQSAAAGMFARCGRMEVSRKLFNGIMSKDLVTWATMIEAYAQADLPFEALGCLKQMMLQGIFPDAITLLSVIRACSILASFQLAHIVHGIITTGRRRSPFLKSRYHTSSTCWPKFGSAEALLLLQNCTNFNHLRLVHGKIIRNALSSNQLLVRKLIHLCSSYGRLDYAALLFDQVQEPHTFTWNFMVRTYTIHGYPLKALLFYNLMIRRGFRPDKFTFPFVVKACLAYGSIRKGKEVHGLAIKTGFSKDIFLCNTLMDLYFSCGDAGYGRKVKAAYRKKAWESHPDLFPLQEKPGAESKFKMISEAYTYLQTAKDISCCCCANTRMFEEMVPLRSSGYIDPGWEHGIAQDERKKKVKCNYCGKIVSGGIFRLKQHLARMSGEVTHCVKVPEEVCFNMIKNLERSGQKRKQAEFEQASFHSNEYNDMEEAHCSYKQKGKKVVGDKNLVMKFATLRSLGYLDPGWEHCIAQDEKKKKVKCNYCEKIISGGINRFKQHLARIPGEVAYCDKAPEEVYLGIKENMKWHRTGRRIRKPESKEISTFYTTSDDEDGEEEQEGGLMQYSSTDLLAIDDKISDYDIRNNIRGRSPGSSSNGAEPLMKRSRLDSVFLKSLKNQTSSHYRQTKAKMSFEKRALKEVISSICKFFYHAGIPSNAANSPYFLKMLELVGQYGPGLQGPSSQLLSGRFLQDEIITIKEYLEEFKASWMITGCSIVADSWSDLQGWTSINLLACCLRGAYFVSSVDATDMIEDATSLFKLLDKVVEEIGEEYVVQMFSSGFRHRAKLAIKVIHGDDERKYGPFWAVIENQWSSLFHHPLYMAAYFLNPSYRYRPDFLLNPEVIRGLNECIVRLEVDNSKRISASMQQIPDFVSAKADFGTDLAISTRMELDPAAWWQQHGICCLELQRIAIRILSQTCSSLICEHTWSIYDQAHSKRRSTASRKRWNELTFVHYNLQIRERQLGRKPGDVVSFDNLITENMLDDWLVESEKQTMQEDEEILYNEMEQIDGDEMDENDHQETRPADMVTMAGVLEPLDVIPAAGGVTTDDDGLDFLDDDLTD</sequence>
<keyword evidence="5" id="KW-0862">Zinc</keyword>
<dbReference type="Proteomes" id="UP000657918">
    <property type="component" value="Unassembled WGS sequence"/>
</dbReference>
<keyword evidence="3" id="KW-0677">Repeat</keyword>
<keyword evidence="2" id="KW-0479">Metal-binding</keyword>
<dbReference type="GO" id="GO:0003723">
    <property type="term" value="F:RNA binding"/>
    <property type="evidence" value="ECO:0007669"/>
    <property type="project" value="InterPro"/>
</dbReference>
<feature type="repeat" description="PPR" evidence="9">
    <location>
        <begin position="291"/>
        <end position="325"/>
    </location>
</feature>
<keyword evidence="6" id="KW-0238">DNA-binding</keyword>
<evidence type="ECO:0000256" key="4">
    <source>
        <dbReference type="ARBA" id="ARBA00022771"/>
    </source>
</evidence>
<dbReference type="GO" id="GO:0005634">
    <property type="term" value="C:nucleus"/>
    <property type="evidence" value="ECO:0007669"/>
    <property type="project" value="UniProtKB-SubCell"/>
</dbReference>
<dbReference type="NCBIfam" id="TIGR00756">
    <property type="entry name" value="PPR"/>
    <property type="match status" value="3"/>
</dbReference>
<accession>A0A835N8T4</accession>
<feature type="domain" description="BED-type" evidence="11">
    <location>
        <begin position="719"/>
        <end position="775"/>
    </location>
</feature>
<keyword evidence="7" id="KW-0539">Nucleus</keyword>
<feature type="repeat" description="PPR" evidence="9">
    <location>
        <begin position="441"/>
        <end position="475"/>
    </location>
</feature>
<evidence type="ECO:0008006" key="14">
    <source>
        <dbReference type="Google" id="ProtNLM"/>
    </source>
</evidence>
<evidence type="ECO:0000256" key="8">
    <source>
        <dbReference type="PROSITE-ProRule" id="PRU00027"/>
    </source>
</evidence>
<dbReference type="GO" id="GO:0008270">
    <property type="term" value="F:zinc ion binding"/>
    <property type="evidence" value="ECO:0007669"/>
    <property type="project" value="UniProtKB-KW"/>
</dbReference>
<proteinExistence type="predicted"/>